<accession>A0ABN2B5V4</accession>
<feature type="transmembrane region" description="Helical" evidence="1">
    <location>
        <begin position="34"/>
        <end position="57"/>
    </location>
</feature>
<proteinExistence type="predicted"/>
<keyword evidence="1" id="KW-0812">Transmembrane</keyword>
<gene>
    <name evidence="2" type="ORF">GCM10009741_38810</name>
</gene>
<protein>
    <submittedName>
        <fullName evidence="2">Uncharacterized protein</fullName>
    </submittedName>
</protein>
<evidence type="ECO:0000256" key="1">
    <source>
        <dbReference type="SAM" id="Phobius"/>
    </source>
</evidence>
<organism evidence="2 3">
    <name type="scientific">Kribbella lupini</name>
    <dbReference type="NCBI Taxonomy" id="291602"/>
    <lineage>
        <taxon>Bacteria</taxon>
        <taxon>Bacillati</taxon>
        <taxon>Actinomycetota</taxon>
        <taxon>Actinomycetes</taxon>
        <taxon>Propionibacteriales</taxon>
        <taxon>Kribbellaceae</taxon>
        <taxon>Kribbella</taxon>
    </lineage>
</organism>
<reference evidence="2 3" key="1">
    <citation type="journal article" date="2019" name="Int. J. Syst. Evol. Microbiol.">
        <title>The Global Catalogue of Microorganisms (GCM) 10K type strain sequencing project: providing services to taxonomists for standard genome sequencing and annotation.</title>
        <authorList>
            <consortium name="The Broad Institute Genomics Platform"/>
            <consortium name="The Broad Institute Genome Sequencing Center for Infectious Disease"/>
            <person name="Wu L."/>
            <person name="Ma J."/>
        </authorList>
    </citation>
    <scope>NUCLEOTIDE SEQUENCE [LARGE SCALE GENOMIC DNA]</scope>
    <source>
        <strain evidence="2 3">JCM 14303</strain>
    </source>
</reference>
<evidence type="ECO:0000313" key="2">
    <source>
        <dbReference type="EMBL" id="GAA1532690.1"/>
    </source>
</evidence>
<name>A0ABN2B5V4_9ACTN</name>
<dbReference type="Proteomes" id="UP001500363">
    <property type="component" value="Unassembled WGS sequence"/>
</dbReference>
<feature type="transmembrane region" description="Helical" evidence="1">
    <location>
        <begin position="64"/>
        <end position="82"/>
    </location>
</feature>
<sequence>MLAVYVLGFLEGSIAHLLDLVRGGIHGYASFAPVPLQVFFVCLVVLDPLVVVLVALVRPWGVRLACAVMALDVTANWITNWAELQDDPTRLLRPYGLLPITLFGVFVLGSAVPVLRALRSSRRLGIAAHG</sequence>
<keyword evidence="1" id="KW-0472">Membrane</keyword>
<keyword evidence="1" id="KW-1133">Transmembrane helix</keyword>
<feature type="transmembrane region" description="Helical" evidence="1">
    <location>
        <begin position="94"/>
        <end position="115"/>
    </location>
</feature>
<evidence type="ECO:0000313" key="3">
    <source>
        <dbReference type="Proteomes" id="UP001500363"/>
    </source>
</evidence>
<dbReference type="EMBL" id="BAAANC010000002">
    <property type="protein sequence ID" value="GAA1532690.1"/>
    <property type="molecule type" value="Genomic_DNA"/>
</dbReference>
<comment type="caution">
    <text evidence="2">The sequence shown here is derived from an EMBL/GenBank/DDBJ whole genome shotgun (WGS) entry which is preliminary data.</text>
</comment>
<keyword evidence="3" id="KW-1185">Reference proteome</keyword>